<comment type="catalytic activity">
    <reaction evidence="6 10">
        <text>L-methionyl-[protein] + [thioredoxin]-disulfide + H2O = L-methionyl-(S)-S-oxide-[protein] + [thioredoxin]-dithiol</text>
        <dbReference type="Rhea" id="RHEA:14217"/>
        <dbReference type="Rhea" id="RHEA-COMP:10698"/>
        <dbReference type="Rhea" id="RHEA-COMP:10700"/>
        <dbReference type="Rhea" id="RHEA-COMP:12313"/>
        <dbReference type="Rhea" id="RHEA-COMP:12315"/>
        <dbReference type="ChEBI" id="CHEBI:15377"/>
        <dbReference type="ChEBI" id="CHEBI:16044"/>
        <dbReference type="ChEBI" id="CHEBI:29950"/>
        <dbReference type="ChEBI" id="CHEBI:44120"/>
        <dbReference type="ChEBI" id="CHEBI:50058"/>
        <dbReference type="EC" id="1.8.4.11"/>
    </reaction>
</comment>
<dbReference type="NCBIfam" id="TIGR00357">
    <property type="entry name" value="peptide-methionine (R)-S-oxide reductase MsrB"/>
    <property type="match status" value="1"/>
</dbReference>
<evidence type="ECO:0000256" key="3">
    <source>
        <dbReference type="ARBA" id="ARBA00023002"/>
    </source>
</evidence>
<dbReference type="EC" id="1.8.4.11" evidence="10"/>
<dbReference type="InterPro" id="IPR028427">
    <property type="entry name" value="Met_Sox_Rdtase_MsrB"/>
</dbReference>
<comment type="catalytic activity">
    <reaction evidence="8 10">
        <text>[thioredoxin]-disulfide + L-methionine + H2O = L-methionine (S)-S-oxide + [thioredoxin]-dithiol</text>
        <dbReference type="Rhea" id="RHEA:19993"/>
        <dbReference type="Rhea" id="RHEA-COMP:10698"/>
        <dbReference type="Rhea" id="RHEA-COMP:10700"/>
        <dbReference type="ChEBI" id="CHEBI:15377"/>
        <dbReference type="ChEBI" id="CHEBI:29950"/>
        <dbReference type="ChEBI" id="CHEBI:50058"/>
        <dbReference type="ChEBI" id="CHEBI:57844"/>
        <dbReference type="ChEBI" id="CHEBI:58772"/>
        <dbReference type="EC" id="1.8.4.11"/>
    </reaction>
</comment>
<keyword evidence="3 9" id="KW-0560">Oxidoreductase</keyword>
<evidence type="ECO:0000256" key="1">
    <source>
        <dbReference type="ARBA" id="ARBA00008076"/>
    </source>
</evidence>
<evidence type="ECO:0000256" key="10">
    <source>
        <dbReference type="HAMAP-Rule" id="MF_01401"/>
    </source>
</evidence>
<evidence type="ECO:0000313" key="12">
    <source>
        <dbReference type="EMBL" id="MEF2291935.1"/>
    </source>
</evidence>
<dbReference type="NCBIfam" id="TIGR00401">
    <property type="entry name" value="msrA"/>
    <property type="match status" value="1"/>
</dbReference>
<protein>
    <recommendedName>
        <fullName evidence="9 10">Multifunctional fusion protein</fullName>
    </recommendedName>
    <domain>
        <recommendedName>
            <fullName evidence="10">Peptide methionine sulfoxide reductase MsrA</fullName>
            <shortName evidence="10">Protein-methionine-S-oxide reductase</shortName>
            <ecNumber evidence="10">1.8.4.11</ecNumber>
        </recommendedName>
        <alternativeName>
            <fullName evidence="10">Peptide-methionine (S)-S-oxide reductase</fullName>
            <shortName evidence="10">Peptide Met(O) reductase</shortName>
        </alternativeName>
    </domain>
    <domain>
        <recommendedName>
            <fullName evidence="9">Peptide methionine sulfoxide reductase MsrB</fullName>
            <ecNumber evidence="9">1.8.4.12</ecNumber>
        </recommendedName>
        <alternativeName>
            <fullName evidence="9">Peptide-methionine (R)-S-oxide reductase</fullName>
        </alternativeName>
    </domain>
</protein>
<dbReference type="EMBL" id="JAZHPM010000010">
    <property type="protein sequence ID" value="MEF2291935.1"/>
    <property type="molecule type" value="Genomic_DNA"/>
</dbReference>
<comment type="similarity">
    <text evidence="9">Belongs to the MsrB Met sulfoxide reductase family.</text>
</comment>
<dbReference type="InterPro" id="IPR036509">
    <property type="entry name" value="Met_Sox_Rdtase_MsrA_sf"/>
</dbReference>
<dbReference type="Pfam" id="PF01641">
    <property type="entry name" value="SelR"/>
    <property type="match status" value="1"/>
</dbReference>
<reference evidence="12 13" key="1">
    <citation type="submission" date="2024-01" db="EMBL/GenBank/DDBJ databases">
        <title>Survival strategy associated with biotechnological potential of Virgibacillus dokdonensis T4.6 isolated from salt-fermented shrimp paste.</title>
        <authorList>
            <person name="Doan T.V."/>
            <person name="Quach N.T."/>
            <person name="Phi Q.-T."/>
        </authorList>
    </citation>
    <scope>NUCLEOTIDE SEQUENCE [LARGE SCALE GENOMIC DNA]</scope>
    <source>
        <strain evidence="12 13">T4.6</strain>
    </source>
</reference>
<evidence type="ECO:0000256" key="4">
    <source>
        <dbReference type="ARBA" id="ARBA00023268"/>
    </source>
</evidence>
<evidence type="ECO:0000256" key="6">
    <source>
        <dbReference type="ARBA" id="ARBA00047806"/>
    </source>
</evidence>
<dbReference type="InterPro" id="IPR011057">
    <property type="entry name" value="Mss4-like_sf"/>
</dbReference>
<sequence length="324" mass="37436">MMNATATVKEYATFAGGCFWCMVEPFDQRPGIIRITAGYTGGSVENPTYEEVCSNATGHVEAVQIEFNPSIISYKKLLDTFWKQIDPTDPHGQFNDRGESYTTVIFYHTDQQRREAEASKKELEASEKFAKPIATKIVPAKTFYPAEKHHQDYYKKQDFHYRLYKKGSGREDFIKKHWKNRYDQNELKQKLTPIQYHVTQENGTEPPFQNEYWDKQEEGIYVDIVSGEPLFSSKDKYDAGCGWPSFTKAIDRYHIAEKTDISHGMIRTEIRSKEADSHLGHVFEDGPKDQGGLRYCMNSAAMRFIPKDKLVEEGYGEYVTLFTD</sequence>
<comment type="similarity">
    <text evidence="1">In the C-terminal section; belongs to the MsrB Met sulfoxide reductase family.</text>
</comment>
<dbReference type="HAMAP" id="MF_01400">
    <property type="entry name" value="MsrB"/>
    <property type="match status" value="1"/>
</dbReference>
<keyword evidence="4" id="KW-0511">Multifunctional enzyme</keyword>
<accession>A0ABU7VE34</accession>
<evidence type="ECO:0000256" key="8">
    <source>
        <dbReference type="ARBA" id="ARBA00048782"/>
    </source>
</evidence>
<organism evidence="12 13">
    <name type="scientific">Virgibacillus dokdonensis</name>
    <dbReference type="NCBI Taxonomy" id="302167"/>
    <lineage>
        <taxon>Bacteria</taxon>
        <taxon>Bacillati</taxon>
        <taxon>Bacillota</taxon>
        <taxon>Bacilli</taxon>
        <taxon>Bacillales</taxon>
        <taxon>Bacillaceae</taxon>
        <taxon>Virgibacillus</taxon>
    </lineage>
</organism>
<keyword evidence="13" id="KW-1185">Reference proteome</keyword>
<dbReference type="InterPro" id="IPR002569">
    <property type="entry name" value="Met_Sox_Rdtase_MsrA_dom"/>
</dbReference>
<feature type="domain" description="MsrB" evidence="11">
    <location>
        <begin position="184"/>
        <end position="307"/>
    </location>
</feature>
<comment type="similarity">
    <text evidence="10">Belongs to the MsrA Met sulfoxide reductase family.</text>
</comment>
<dbReference type="Pfam" id="PF01625">
    <property type="entry name" value="PMSR"/>
    <property type="match status" value="1"/>
</dbReference>
<gene>
    <name evidence="9 12" type="primary">msrB</name>
    <name evidence="10" type="synonym">msrA</name>
    <name evidence="12" type="ORF">V2W34_07880</name>
</gene>
<dbReference type="Proteomes" id="UP001356080">
    <property type="component" value="Unassembled WGS sequence"/>
</dbReference>
<evidence type="ECO:0000256" key="5">
    <source>
        <dbReference type="ARBA" id="ARBA00024679"/>
    </source>
</evidence>
<dbReference type="SUPFAM" id="SSF51316">
    <property type="entry name" value="Mss4-like"/>
    <property type="match status" value="1"/>
</dbReference>
<dbReference type="GO" id="GO:0033743">
    <property type="term" value="F:peptide-methionine (R)-S-oxide reductase activity"/>
    <property type="evidence" value="ECO:0007669"/>
    <property type="project" value="UniProtKB-EC"/>
</dbReference>
<feature type="active site" description="Nucleophile" evidence="9">
    <location>
        <position position="296"/>
    </location>
</feature>
<dbReference type="SUPFAM" id="SSF55068">
    <property type="entry name" value="Peptide methionine sulfoxide reductase"/>
    <property type="match status" value="1"/>
</dbReference>
<comment type="function">
    <text evidence="5 10">Has an important function as a repair enzyme for proteins that have been inactivated by oxidation. Catalyzes the reversible oxidation-reduction of methionine sulfoxide in proteins to methionine.</text>
</comment>
<comment type="similarity">
    <text evidence="2">In the N-terminal section; belongs to the MsrA Met sulfoxide reductase family.</text>
</comment>
<evidence type="ECO:0000256" key="2">
    <source>
        <dbReference type="ARBA" id="ARBA00011017"/>
    </source>
</evidence>
<comment type="caution">
    <text evidence="12">The sequence shown here is derived from an EMBL/GenBank/DDBJ whole genome shotgun (WGS) entry which is preliminary data.</text>
</comment>
<comment type="catalytic activity">
    <reaction evidence="7 9">
        <text>L-methionyl-[protein] + [thioredoxin]-disulfide + H2O = L-methionyl-(R)-S-oxide-[protein] + [thioredoxin]-dithiol</text>
        <dbReference type="Rhea" id="RHEA:24164"/>
        <dbReference type="Rhea" id="RHEA-COMP:10698"/>
        <dbReference type="Rhea" id="RHEA-COMP:10700"/>
        <dbReference type="Rhea" id="RHEA-COMP:12313"/>
        <dbReference type="Rhea" id="RHEA-COMP:12314"/>
        <dbReference type="ChEBI" id="CHEBI:15377"/>
        <dbReference type="ChEBI" id="CHEBI:16044"/>
        <dbReference type="ChEBI" id="CHEBI:29950"/>
        <dbReference type="ChEBI" id="CHEBI:45764"/>
        <dbReference type="ChEBI" id="CHEBI:50058"/>
        <dbReference type="EC" id="1.8.4.12"/>
    </reaction>
</comment>
<dbReference type="PANTHER" id="PTHR10173">
    <property type="entry name" value="METHIONINE SULFOXIDE REDUCTASE"/>
    <property type="match status" value="1"/>
</dbReference>
<dbReference type="Gene3D" id="3.30.1060.10">
    <property type="entry name" value="Peptide methionine sulphoxide reductase MsrA"/>
    <property type="match status" value="1"/>
</dbReference>
<evidence type="ECO:0000256" key="7">
    <source>
        <dbReference type="ARBA" id="ARBA00048488"/>
    </source>
</evidence>
<comment type="caution">
    <text evidence="9">Lacks conserved residue(s) required for the propagation of feature annotation.</text>
</comment>
<dbReference type="InterPro" id="IPR002579">
    <property type="entry name" value="Met_Sox_Rdtase_MsrB_dom"/>
</dbReference>
<dbReference type="Gene3D" id="2.170.150.20">
    <property type="entry name" value="Peptide methionine sulfoxide reductase"/>
    <property type="match status" value="1"/>
</dbReference>
<dbReference type="HAMAP" id="MF_01401">
    <property type="entry name" value="MsrA"/>
    <property type="match status" value="1"/>
</dbReference>
<evidence type="ECO:0000313" key="13">
    <source>
        <dbReference type="Proteomes" id="UP001356080"/>
    </source>
</evidence>
<feature type="active site" evidence="10">
    <location>
        <position position="18"/>
    </location>
</feature>
<dbReference type="EC" id="1.8.4.12" evidence="9"/>
<evidence type="ECO:0000259" key="11">
    <source>
        <dbReference type="PROSITE" id="PS51790"/>
    </source>
</evidence>
<evidence type="ECO:0000256" key="9">
    <source>
        <dbReference type="HAMAP-Rule" id="MF_01400"/>
    </source>
</evidence>
<dbReference type="PROSITE" id="PS51790">
    <property type="entry name" value="MSRB"/>
    <property type="match status" value="1"/>
</dbReference>
<proteinExistence type="inferred from homology"/>
<name>A0ABU7VE34_9BACI</name>
<dbReference type="PANTHER" id="PTHR10173:SF59">
    <property type="entry name" value="PEPTIDE METHIONINE SULFOXIDE REDUCTASE MSRA_MSRB"/>
    <property type="match status" value="1"/>
</dbReference>